<dbReference type="InterPro" id="IPR051793">
    <property type="entry name" value="NADH:flavin_oxidoreductase"/>
</dbReference>
<dbReference type="PANTHER" id="PTHR42917:SF2">
    <property type="entry name" value="2,4-DIENOYL-COA REDUCTASE [(2E)-ENOYL-COA-PRODUCING]"/>
    <property type="match status" value="1"/>
</dbReference>
<gene>
    <name evidence="12" type="primary">fldZ</name>
    <name evidence="12" type="ORF">SPIRO4BDMA_40976</name>
</gene>
<dbReference type="InterPro" id="IPR023753">
    <property type="entry name" value="FAD/NAD-binding_dom"/>
</dbReference>
<dbReference type="InterPro" id="IPR013785">
    <property type="entry name" value="Aldolase_TIM"/>
</dbReference>
<keyword evidence="4" id="KW-0285">Flavoprotein</keyword>
<proteinExistence type="inferred from homology"/>
<dbReference type="GO" id="GO:0051536">
    <property type="term" value="F:iron-sulfur cluster binding"/>
    <property type="evidence" value="ECO:0007669"/>
    <property type="project" value="UniProtKB-KW"/>
</dbReference>
<comment type="similarity">
    <text evidence="3">In the N-terminal section; belongs to the NADH:flavin oxidoreductase/NADH oxidase family.</text>
</comment>
<dbReference type="Pfam" id="PF00724">
    <property type="entry name" value="Oxidored_FMN"/>
    <property type="match status" value="1"/>
</dbReference>
<dbReference type="SUPFAM" id="SSF51905">
    <property type="entry name" value="FAD/NAD(P)-binding domain"/>
    <property type="match status" value="1"/>
</dbReference>
<evidence type="ECO:0000313" key="12">
    <source>
        <dbReference type="EMBL" id="SLM18404.1"/>
    </source>
</evidence>
<dbReference type="Gene3D" id="3.50.50.60">
    <property type="entry name" value="FAD/NAD(P)-binding domain"/>
    <property type="match status" value="1"/>
</dbReference>
<keyword evidence="5" id="KW-0288">FMN</keyword>
<dbReference type="PRINTS" id="PR00411">
    <property type="entry name" value="PNDRDTASEI"/>
</dbReference>
<evidence type="ECO:0000259" key="10">
    <source>
        <dbReference type="Pfam" id="PF00724"/>
    </source>
</evidence>
<dbReference type="InterPro" id="IPR001155">
    <property type="entry name" value="OxRdtase_FMN_N"/>
</dbReference>
<evidence type="ECO:0000256" key="6">
    <source>
        <dbReference type="ARBA" id="ARBA00022723"/>
    </source>
</evidence>
<evidence type="ECO:0000256" key="9">
    <source>
        <dbReference type="ARBA" id="ARBA00023014"/>
    </source>
</evidence>
<dbReference type="GO" id="GO:0010181">
    <property type="term" value="F:FMN binding"/>
    <property type="evidence" value="ECO:0007669"/>
    <property type="project" value="InterPro"/>
</dbReference>
<feature type="domain" description="NADH:flavin oxidoreductase/NADH oxidase N-terminal" evidence="10">
    <location>
        <begin position="6"/>
        <end position="349"/>
    </location>
</feature>
<keyword evidence="9" id="KW-0411">Iron-sulfur</keyword>
<dbReference type="Gene3D" id="3.20.20.70">
    <property type="entry name" value="Aldolase class I"/>
    <property type="match status" value="1"/>
</dbReference>
<dbReference type="InterPro" id="IPR036188">
    <property type="entry name" value="FAD/NAD-bd_sf"/>
</dbReference>
<evidence type="ECO:0000259" key="11">
    <source>
        <dbReference type="Pfam" id="PF07992"/>
    </source>
</evidence>
<dbReference type="GO" id="GO:0047540">
    <property type="term" value="F:2-enoate reductase activity"/>
    <property type="evidence" value="ECO:0007669"/>
    <property type="project" value="UniProtKB-EC"/>
</dbReference>
<name>A0A3P3XQ93_9SPIR</name>
<dbReference type="EMBL" id="FWDO01000004">
    <property type="protein sequence ID" value="SLM18404.1"/>
    <property type="molecule type" value="Genomic_DNA"/>
</dbReference>
<dbReference type="GO" id="GO:0046872">
    <property type="term" value="F:metal ion binding"/>
    <property type="evidence" value="ECO:0007669"/>
    <property type="project" value="UniProtKB-KW"/>
</dbReference>
<feature type="domain" description="FAD/NAD(P)-binding" evidence="11">
    <location>
        <begin position="396"/>
        <end position="628"/>
    </location>
</feature>
<protein>
    <submittedName>
        <fullName evidence="12">2-enoate reductase FldZ</fullName>
        <ecNumber evidence="12">1.3.1.31</ecNumber>
    </submittedName>
</protein>
<dbReference type="AlphaFoldDB" id="A0A3P3XQ93"/>
<keyword evidence="6" id="KW-0479">Metal-binding</keyword>
<dbReference type="PRINTS" id="PR00368">
    <property type="entry name" value="FADPNR"/>
</dbReference>
<evidence type="ECO:0000256" key="3">
    <source>
        <dbReference type="ARBA" id="ARBA00011048"/>
    </source>
</evidence>
<comment type="cofactor">
    <cofactor evidence="1">
        <name>FMN</name>
        <dbReference type="ChEBI" id="CHEBI:58210"/>
    </cofactor>
</comment>
<keyword evidence="8" id="KW-0408">Iron</keyword>
<organism evidence="12">
    <name type="scientific">uncultured spirochete</name>
    <dbReference type="NCBI Taxonomy" id="156406"/>
    <lineage>
        <taxon>Bacteria</taxon>
        <taxon>Pseudomonadati</taxon>
        <taxon>Spirochaetota</taxon>
        <taxon>Spirochaetia</taxon>
        <taxon>Spirochaetales</taxon>
        <taxon>environmental samples</taxon>
    </lineage>
</organism>
<accession>A0A3P3XQ93</accession>
<evidence type="ECO:0000256" key="5">
    <source>
        <dbReference type="ARBA" id="ARBA00022643"/>
    </source>
</evidence>
<evidence type="ECO:0000256" key="4">
    <source>
        <dbReference type="ARBA" id="ARBA00022630"/>
    </source>
</evidence>
<evidence type="ECO:0000256" key="1">
    <source>
        <dbReference type="ARBA" id="ARBA00001917"/>
    </source>
</evidence>
<dbReference type="PANTHER" id="PTHR42917">
    <property type="entry name" value="2,4-DIENOYL-COA REDUCTASE"/>
    <property type="match status" value="1"/>
</dbReference>
<comment type="cofactor">
    <cofactor evidence="2">
        <name>[4Fe-4S] cluster</name>
        <dbReference type="ChEBI" id="CHEBI:49883"/>
    </cofactor>
</comment>
<evidence type="ECO:0000256" key="8">
    <source>
        <dbReference type="ARBA" id="ARBA00023004"/>
    </source>
</evidence>
<dbReference type="SUPFAM" id="SSF51395">
    <property type="entry name" value="FMN-linked oxidoreductases"/>
    <property type="match status" value="1"/>
</dbReference>
<sequence length="660" mass="71320">MKYQILFTPFKVGQVTVKNRFCMAPMGNSIGFGAKGEFSQNGVDYYVERAKGGVGLIFTGALITDMQVDPFSPVEGLSPLYSPMNFRRTAIALNERVHSYGTKIFPQITMGLGRNYPGLYAPSELPVFFDPNQKSPALTKDEIKKKIDAMVQAAALMKASDFDGVEVHAMHWGYLLDQFALAITNHRTDEYGGSLENRLRAAREIVEGIKQVCGSSFPVTMRLGLKSYIKGLFHASLTGEDEAGRTLEEGVEICKLLESYGYDALNVDAGMYDSFYYAAPPMYQPKGFTLELAKAAKKAVHIPVLAGGSRIDDPALCAKAIEEGEADAIVIGRALLADSQLPKKVESGQIEDIRPCIGCNACMNRAFTTGDALCAVNPTVLREGVYGLNKTVESKKIVVVGGGLAGMEAARVAKMRGHDVSLYEKSDKLGGNLVPGAKHSFKADMQRLIEWYQHELKKLQVPVHLNTGLDADAIKKMNPDVVFLAVGSTPVMLGFKGNDDPRVISCIDALLGKKKVGQRVVIVGGGQVGCEMAYEYAKEGKTVTLVEALDAVLSTGPAVPIMNKMMLNDLLDFHKVKVYTGYTLSSVDKNGVVIKSTKDTPESIEIAADSVIISVGFKPVPTMAKDLYGSGFEVYEMGDGSKVGNVMSAVGDAYEIARSV</sequence>
<reference evidence="12" key="1">
    <citation type="submission" date="2017-02" db="EMBL/GenBank/DDBJ databases">
        <authorList>
            <person name="Regsiter A."/>
            <person name="William W."/>
        </authorList>
    </citation>
    <scope>NUCLEOTIDE SEQUENCE</scope>
    <source>
        <strain evidence="12">BdmA 4</strain>
    </source>
</reference>
<keyword evidence="7 12" id="KW-0560">Oxidoreductase</keyword>
<evidence type="ECO:0000256" key="7">
    <source>
        <dbReference type="ARBA" id="ARBA00023002"/>
    </source>
</evidence>
<dbReference type="Pfam" id="PF07992">
    <property type="entry name" value="Pyr_redox_2"/>
    <property type="match status" value="1"/>
</dbReference>
<dbReference type="EC" id="1.3.1.31" evidence="12"/>
<dbReference type="Gene3D" id="3.40.50.720">
    <property type="entry name" value="NAD(P)-binding Rossmann-like Domain"/>
    <property type="match status" value="1"/>
</dbReference>
<evidence type="ECO:0000256" key="2">
    <source>
        <dbReference type="ARBA" id="ARBA00001966"/>
    </source>
</evidence>